<evidence type="ECO:0000313" key="2">
    <source>
        <dbReference type="Proteomes" id="UP000467841"/>
    </source>
</evidence>
<dbReference type="AlphaFoldDB" id="A0A6D2HJW6"/>
<evidence type="ECO:0000313" key="1">
    <source>
        <dbReference type="EMBL" id="CAA7016712.1"/>
    </source>
</evidence>
<organism evidence="1 2">
    <name type="scientific">Microthlaspi erraticum</name>
    <dbReference type="NCBI Taxonomy" id="1685480"/>
    <lineage>
        <taxon>Eukaryota</taxon>
        <taxon>Viridiplantae</taxon>
        <taxon>Streptophyta</taxon>
        <taxon>Embryophyta</taxon>
        <taxon>Tracheophyta</taxon>
        <taxon>Spermatophyta</taxon>
        <taxon>Magnoliopsida</taxon>
        <taxon>eudicotyledons</taxon>
        <taxon>Gunneridae</taxon>
        <taxon>Pentapetalae</taxon>
        <taxon>rosids</taxon>
        <taxon>malvids</taxon>
        <taxon>Brassicales</taxon>
        <taxon>Brassicaceae</taxon>
        <taxon>Coluteocarpeae</taxon>
        <taxon>Microthlaspi</taxon>
    </lineage>
</organism>
<proteinExistence type="predicted"/>
<protein>
    <submittedName>
        <fullName evidence="1">Uncharacterized protein</fullName>
    </submittedName>
</protein>
<dbReference type="EMBL" id="CACVBM020000244">
    <property type="protein sequence ID" value="CAA7016712.1"/>
    <property type="molecule type" value="Genomic_DNA"/>
</dbReference>
<sequence>MFDDNISSISISEPGSHIGRTRVDGKEFFRQVRQKRQLILKTSYKKDSFTLCNSIDILLLILDQEPVILRTVWCLS</sequence>
<comment type="caution">
    <text evidence="1">The sequence shown here is derived from an EMBL/GenBank/DDBJ whole genome shotgun (WGS) entry which is preliminary data.</text>
</comment>
<dbReference type="Proteomes" id="UP000467841">
    <property type="component" value="Unassembled WGS sequence"/>
</dbReference>
<dbReference type="OrthoDB" id="5599468at2759"/>
<gene>
    <name evidence="1" type="ORF">MERR_LOCUS3947</name>
</gene>
<name>A0A6D2HJW6_9BRAS</name>
<keyword evidence="2" id="KW-1185">Reference proteome</keyword>
<reference evidence="1" key="1">
    <citation type="submission" date="2020-01" db="EMBL/GenBank/DDBJ databases">
        <authorList>
            <person name="Mishra B."/>
        </authorList>
    </citation>
    <scope>NUCLEOTIDE SEQUENCE [LARGE SCALE GENOMIC DNA]</scope>
</reference>
<accession>A0A6D2HJW6</accession>